<keyword evidence="9 16" id="KW-0732">Signal</keyword>
<keyword evidence="11" id="KW-0472">Membrane</keyword>
<dbReference type="PANTHER" id="PTHR37928">
    <property type="entry name" value="CFEM DOMAIN PROTEIN (AFU_ORTHOLOGUE AFUA_6G14090)"/>
    <property type="match status" value="1"/>
</dbReference>
<feature type="domain" description="CFEM" evidence="17">
    <location>
        <begin position="1"/>
        <end position="121"/>
    </location>
</feature>
<dbReference type="GO" id="GO:0005886">
    <property type="term" value="C:plasma membrane"/>
    <property type="evidence" value="ECO:0007669"/>
    <property type="project" value="UniProtKB-SubCell"/>
</dbReference>
<dbReference type="AlphaFoldDB" id="A0A9P9DDC0"/>
<dbReference type="GO" id="GO:0046872">
    <property type="term" value="F:metal ion binding"/>
    <property type="evidence" value="ECO:0007669"/>
    <property type="project" value="UniProtKB-UniRule"/>
</dbReference>
<comment type="caution">
    <text evidence="15">Lacks conserved residue(s) required for the propagation of feature annotation.</text>
</comment>
<dbReference type="GO" id="GO:0005576">
    <property type="term" value="C:extracellular region"/>
    <property type="evidence" value="ECO:0007669"/>
    <property type="project" value="UniProtKB-SubCell"/>
</dbReference>
<feature type="signal peptide" evidence="16">
    <location>
        <begin position="1"/>
        <end position="17"/>
    </location>
</feature>
<keyword evidence="8 15" id="KW-0479">Metal-binding</keyword>
<accession>A0A9P9DDC0</accession>
<feature type="disulfide bond" evidence="15">
    <location>
        <begin position="44"/>
        <end position="51"/>
    </location>
</feature>
<evidence type="ECO:0000256" key="6">
    <source>
        <dbReference type="ARBA" id="ARBA00022617"/>
    </source>
</evidence>
<keyword evidence="10 15" id="KW-0408">Iron</keyword>
<gene>
    <name evidence="18" type="ORF">B0J11DRAFT_108603</name>
</gene>
<comment type="caution">
    <text evidence="18">The sequence shown here is derived from an EMBL/GenBank/DDBJ whole genome shotgun (WGS) entry which is preliminary data.</text>
</comment>
<keyword evidence="4" id="KW-1003">Cell membrane</keyword>
<evidence type="ECO:0000256" key="2">
    <source>
        <dbReference type="ARBA" id="ARBA00004613"/>
    </source>
</evidence>
<proteinExistence type="inferred from homology"/>
<protein>
    <recommendedName>
        <fullName evidence="17">CFEM domain-containing protein</fullName>
    </recommendedName>
</protein>
<evidence type="ECO:0000313" key="19">
    <source>
        <dbReference type="Proteomes" id="UP000700596"/>
    </source>
</evidence>
<feature type="chain" id="PRO_5040419755" description="CFEM domain-containing protein" evidence="16">
    <location>
        <begin position="18"/>
        <end position="247"/>
    </location>
</feature>
<keyword evidence="13" id="KW-0325">Glycoprotein</keyword>
<evidence type="ECO:0000256" key="1">
    <source>
        <dbReference type="ARBA" id="ARBA00004609"/>
    </source>
</evidence>
<evidence type="ECO:0000256" key="7">
    <source>
        <dbReference type="ARBA" id="ARBA00022622"/>
    </source>
</evidence>
<dbReference type="InterPro" id="IPR051735">
    <property type="entry name" value="CFEM_domain"/>
</dbReference>
<evidence type="ECO:0000256" key="9">
    <source>
        <dbReference type="ARBA" id="ARBA00022729"/>
    </source>
</evidence>
<keyword evidence="5" id="KW-0964">Secreted</keyword>
<evidence type="ECO:0000313" key="18">
    <source>
        <dbReference type="EMBL" id="KAH7117069.1"/>
    </source>
</evidence>
<feature type="binding site" description="axial binding residue" evidence="15">
    <location>
        <position position="48"/>
    </location>
    <ligand>
        <name>heme</name>
        <dbReference type="ChEBI" id="CHEBI:30413"/>
    </ligand>
    <ligandPart>
        <name>Fe</name>
        <dbReference type="ChEBI" id="CHEBI:18248"/>
    </ligandPart>
</feature>
<keyword evidence="19" id="KW-1185">Reference proteome</keyword>
<dbReference type="PANTHER" id="PTHR37928:SF1">
    <property type="entry name" value="CFEM DOMAIN PROTEIN (AFU_ORTHOLOGUE AFUA_6G14090)"/>
    <property type="match status" value="1"/>
</dbReference>
<dbReference type="InterPro" id="IPR008427">
    <property type="entry name" value="Extracellular_membr_CFEM_dom"/>
</dbReference>
<sequence>MKTFAAILALGAGLTVAQDIGGLPACGQTCINNMIAIANSAFGCAAGDITCYCTNANFGYGVRDCSNQACSSQQEANRVIQFGASYCQSIVASAGSTNAALSTGALPVLTSALGSAGASATGSATGSGAVTGSGTTGALASATGSAASRASSALSSANSALSSVTGSAASAASSALSSGASAASSALGSGASAASSAAASVSGLISSILSGASSRAASATQSPAAAPKITGLPVAGAAVGLAAWLLI</sequence>
<dbReference type="PROSITE" id="PS52012">
    <property type="entry name" value="CFEM"/>
    <property type="match status" value="1"/>
</dbReference>
<comment type="subcellular location">
    <subcellularLocation>
        <location evidence="1">Cell membrane</location>
        <topology evidence="1">Lipid-anchor</topology>
        <topology evidence="1">GPI-anchor</topology>
    </subcellularLocation>
    <subcellularLocation>
        <location evidence="2">Secreted</location>
    </subcellularLocation>
</comment>
<dbReference type="GO" id="GO:0098552">
    <property type="term" value="C:side of membrane"/>
    <property type="evidence" value="ECO:0007669"/>
    <property type="project" value="UniProtKB-KW"/>
</dbReference>
<evidence type="ECO:0000256" key="10">
    <source>
        <dbReference type="ARBA" id="ARBA00023004"/>
    </source>
</evidence>
<dbReference type="Proteomes" id="UP000700596">
    <property type="component" value="Unassembled WGS sequence"/>
</dbReference>
<keyword evidence="14" id="KW-0449">Lipoprotein</keyword>
<evidence type="ECO:0000256" key="14">
    <source>
        <dbReference type="ARBA" id="ARBA00023288"/>
    </source>
</evidence>
<name>A0A9P9DDC0_9PLEO</name>
<reference evidence="18" key="1">
    <citation type="journal article" date="2021" name="Nat. Commun.">
        <title>Genetic determinants of endophytism in the Arabidopsis root mycobiome.</title>
        <authorList>
            <person name="Mesny F."/>
            <person name="Miyauchi S."/>
            <person name="Thiergart T."/>
            <person name="Pickel B."/>
            <person name="Atanasova L."/>
            <person name="Karlsson M."/>
            <person name="Huettel B."/>
            <person name="Barry K.W."/>
            <person name="Haridas S."/>
            <person name="Chen C."/>
            <person name="Bauer D."/>
            <person name="Andreopoulos W."/>
            <person name="Pangilinan J."/>
            <person name="LaButti K."/>
            <person name="Riley R."/>
            <person name="Lipzen A."/>
            <person name="Clum A."/>
            <person name="Drula E."/>
            <person name="Henrissat B."/>
            <person name="Kohler A."/>
            <person name="Grigoriev I.V."/>
            <person name="Martin F.M."/>
            <person name="Hacquard S."/>
        </authorList>
    </citation>
    <scope>NUCLEOTIDE SEQUENCE</scope>
    <source>
        <strain evidence="18">MPI-CAGE-CH-0243</strain>
    </source>
</reference>
<comment type="similarity">
    <text evidence="3">Belongs to the RBT5 family.</text>
</comment>
<evidence type="ECO:0000256" key="3">
    <source>
        <dbReference type="ARBA" id="ARBA00010031"/>
    </source>
</evidence>
<dbReference type="EMBL" id="JAGMWT010000014">
    <property type="protein sequence ID" value="KAH7117069.1"/>
    <property type="molecule type" value="Genomic_DNA"/>
</dbReference>
<evidence type="ECO:0000256" key="4">
    <source>
        <dbReference type="ARBA" id="ARBA00022475"/>
    </source>
</evidence>
<evidence type="ECO:0000256" key="16">
    <source>
        <dbReference type="SAM" id="SignalP"/>
    </source>
</evidence>
<evidence type="ECO:0000256" key="12">
    <source>
        <dbReference type="ARBA" id="ARBA00023157"/>
    </source>
</evidence>
<evidence type="ECO:0000256" key="15">
    <source>
        <dbReference type="PROSITE-ProRule" id="PRU01356"/>
    </source>
</evidence>
<organism evidence="18 19">
    <name type="scientific">Dendryphion nanum</name>
    <dbReference type="NCBI Taxonomy" id="256645"/>
    <lineage>
        <taxon>Eukaryota</taxon>
        <taxon>Fungi</taxon>
        <taxon>Dikarya</taxon>
        <taxon>Ascomycota</taxon>
        <taxon>Pezizomycotina</taxon>
        <taxon>Dothideomycetes</taxon>
        <taxon>Pleosporomycetidae</taxon>
        <taxon>Pleosporales</taxon>
        <taxon>Torulaceae</taxon>
        <taxon>Dendryphion</taxon>
    </lineage>
</organism>
<dbReference type="OrthoDB" id="1193027at2759"/>
<evidence type="ECO:0000256" key="5">
    <source>
        <dbReference type="ARBA" id="ARBA00022525"/>
    </source>
</evidence>
<dbReference type="Pfam" id="PF05730">
    <property type="entry name" value="CFEM"/>
    <property type="match status" value="1"/>
</dbReference>
<keyword evidence="6 15" id="KW-0349">Heme</keyword>
<evidence type="ECO:0000256" key="13">
    <source>
        <dbReference type="ARBA" id="ARBA00023180"/>
    </source>
</evidence>
<keyword evidence="12 15" id="KW-1015">Disulfide bond</keyword>
<keyword evidence="7" id="KW-0336">GPI-anchor</keyword>
<evidence type="ECO:0000259" key="17">
    <source>
        <dbReference type="PROSITE" id="PS52012"/>
    </source>
</evidence>
<dbReference type="SMART" id="SM00747">
    <property type="entry name" value="CFEM"/>
    <property type="match status" value="1"/>
</dbReference>
<evidence type="ECO:0000256" key="11">
    <source>
        <dbReference type="ARBA" id="ARBA00023136"/>
    </source>
</evidence>
<evidence type="ECO:0000256" key="8">
    <source>
        <dbReference type="ARBA" id="ARBA00022723"/>
    </source>
</evidence>